<dbReference type="Gene3D" id="2.60.120.260">
    <property type="entry name" value="Galactose-binding domain-like"/>
    <property type="match status" value="1"/>
</dbReference>
<reference evidence="2" key="1">
    <citation type="submission" date="2023-06" db="EMBL/GenBank/DDBJ databases">
        <title>Genomic of Agaribacillus aureum.</title>
        <authorList>
            <person name="Wang G."/>
        </authorList>
    </citation>
    <scope>NUCLEOTIDE SEQUENCE</scope>
    <source>
        <strain evidence="2">BMA12</strain>
    </source>
</reference>
<dbReference type="InterPro" id="IPR055826">
    <property type="entry name" value="DUF7402"/>
</dbReference>
<gene>
    <name evidence="2" type="ORF">QQ020_12920</name>
</gene>
<dbReference type="InterPro" id="IPR008979">
    <property type="entry name" value="Galactose-bd-like_sf"/>
</dbReference>
<evidence type="ECO:0000313" key="3">
    <source>
        <dbReference type="Proteomes" id="UP001172083"/>
    </source>
</evidence>
<evidence type="ECO:0000259" key="1">
    <source>
        <dbReference type="Pfam" id="PF24135"/>
    </source>
</evidence>
<dbReference type="Proteomes" id="UP001172083">
    <property type="component" value="Unassembled WGS sequence"/>
</dbReference>
<dbReference type="SUPFAM" id="SSF49785">
    <property type="entry name" value="Galactose-binding domain-like"/>
    <property type="match status" value="1"/>
</dbReference>
<dbReference type="RefSeq" id="WP_346758278.1">
    <property type="nucleotide sequence ID" value="NZ_JAUJEB010000001.1"/>
</dbReference>
<sequence>MKTKMLLLGCVIYTPLVFGQFSESVIHLKPKPWGPMIWESKPPAGCPVENSEELVAVMFTGQHADYTYADTWYPSWAADDNLYSPYTDGVSGIWRLSRSNTGKDAVTGQAKIVGDDPMNLKITSLGAFPGSAAPYVGRYPCGSLVHNGIWYYGTYCLDQRPAGYNLGTLGPFVGFRVSTDKGITWQDGPFSCENSLFNESGKDGSVVKIGAPHFVDFGRNMEHSPDGKAYLVGHGAMPNDPEPRPANLSWVSGDQIYLTRVKPTVENINDPSKYEYFCGFGKKNTAIWSYDFSKIKPIFEWNNHTGCVTMTYNAALKKYIMCITDGWPTLKFMDTYFLESDHIEGPWKLITYMENFGEQGYFVNIPTKFISDDGFTSWLSYSGNFAPFTDLKVNPPGGRYGFILQEMKFLARSAYAKYQREDNSLQLKKAIEKWARENPLTGSLNLVRQASVTASSVLSGYSAKAVIDGVVDGFPNNPQYEWASNDQTVNAKIRLSWDKKIKVSKIWLFDRPSHNEHIVAGGINMSDGSTFYLGELPNAQLAGKEISFPSKEIEWIEFVVLGVGRGKNIGLAEIAVFE</sequence>
<name>A0ABT8L9B2_9BACT</name>
<accession>A0ABT8L9B2</accession>
<proteinExistence type="predicted"/>
<feature type="domain" description="DUF7402" evidence="1">
    <location>
        <begin position="445"/>
        <end position="577"/>
    </location>
</feature>
<keyword evidence="3" id="KW-1185">Reference proteome</keyword>
<dbReference type="Pfam" id="PF24135">
    <property type="entry name" value="DUF7402"/>
    <property type="match status" value="1"/>
</dbReference>
<comment type="caution">
    <text evidence="2">The sequence shown here is derived from an EMBL/GenBank/DDBJ whole genome shotgun (WGS) entry which is preliminary data.</text>
</comment>
<organism evidence="2 3">
    <name type="scientific">Agaribacillus aureus</name>
    <dbReference type="NCBI Taxonomy" id="3051825"/>
    <lineage>
        <taxon>Bacteria</taxon>
        <taxon>Pseudomonadati</taxon>
        <taxon>Bacteroidota</taxon>
        <taxon>Cytophagia</taxon>
        <taxon>Cytophagales</taxon>
        <taxon>Splendidivirgaceae</taxon>
        <taxon>Agaribacillus</taxon>
    </lineage>
</organism>
<protein>
    <recommendedName>
        <fullName evidence="1">DUF7402 domain-containing protein</fullName>
    </recommendedName>
</protein>
<evidence type="ECO:0000313" key="2">
    <source>
        <dbReference type="EMBL" id="MDN5212961.1"/>
    </source>
</evidence>
<dbReference type="EMBL" id="JAUJEB010000001">
    <property type="protein sequence ID" value="MDN5212961.1"/>
    <property type="molecule type" value="Genomic_DNA"/>
</dbReference>